<comment type="caution">
    <text evidence="1">The sequence shown here is derived from an EMBL/GenBank/DDBJ whole genome shotgun (WGS) entry which is preliminary data.</text>
</comment>
<gene>
    <name evidence="1" type="ORF">QFC19_008814</name>
</gene>
<accession>A0ACC2V0C3</accession>
<proteinExistence type="predicted"/>
<name>A0ACC2V0C3_9TREE</name>
<evidence type="ECO:0000313" key="1">
    <source>
        <dbReference type="EMBL" id="KAJ9092156.1"/>
    </source>
</evidence>
<protein>
    <submittedName>
        <fullName evidence="1">Uncharacterized protein</fullName>
    </submittedName>
</protein>
<reference evidence="1" key="1">
    <citation type="submission" date="2023-04" db="EMBL/GenBank/DDBJ databases">
        <title>Draft Genome sequencing of Naganishia species isolated from polar environments using Oxford Nanopore Technology.</title>
        <authorList>
            <person name="Leo P."/>
            <person name="Venkateswaran K."/>
        </authorList>
    </citation>
    <scope>NUCLEOTIDE SEQUENCE</scope>
    <source>
        <strain evidence="1">MNA-CCFEE 5261</strain>
    </source>
</reference>
<keyword evidence="2" id="KW-1185">Reference proteome</keyword>
<dbReference type="Proteomes" id="UP001241377">
    <property type="component" value="Unassembled WGS sequence"/>
</dbReference>
<dbReference type="EMBL" id="JASBWR010000138">
    <property type="protein sequence ID" value="KAJ9092156.1"/>
    <property type="molecule type" value="Genomic_DNA"/>
</dbReference>
<evidence type="ECO:0000313" key="2">
    <source>
        <dbReference type="Proteomes" id="UP001241377"/>
    </source>
</evidence>
<sequence>MSDTAREITYGSVAGMCGKLVEYPFDTIKVRLQSSAHFRSSSTIQAIKETYTQEGIVNGFYKGLKAPLVGACLETAVLFLSYQWALAKFKENKKCDEVSLAVKSGCGGFSGFMAAFVLTPVELVKCRLQVENVMGGHLVATQYGKVIRTIIRSDGVLGLWSGLLSTMIREIGGTAIWFTTYEYCLQKFGENSPLTTKHYLFSGALAGITFNLSMFPVDTIKSNIQVSHGSIVNTAARLLAAPGGIRNLYHGLGITLIRAAPANALIFYTYETMKTIM</sequence>
<organism evidence="1 2">
    <name type="scientific">Naganishia cerealis</name>
    <dbReference type="NCBI Taxonomy" id="610337"/>
    <lineage>
        <taxon>Eukaryota</taxon>
        <taxon>Fungi</taxon>
        <taxon>Dikarya</taxon>
        <taxon>Basidiomycota</taxon>
        <taxon>Agaricomycotina</taxon>
        <taxon>Tremellomycetes</taxon>
        <taxon>Filobasidiales</taxon>
        <taxon>Filobasidiaceae</taxon>
        <taxon>Naganishia</taxon>
    </lineage>
</organism>